<keyword evidence="2" id="KW-1185">Reference proteome</keyword>
<name>A0A1G6KLQ8_9BACI</name>
<dbReference type="Proteomes" id="UP000242662">
    <property type="component" value="Unassembled WGS sequence"/>
</dbReference>
<dbReference type="EMBL" id="FMYM01000007">
    <property type="protein sequence ID" value="SDC31894.1"/>
    <property type="molecule type" value="Genomic_DNA"/>
</dbReference>
<protein>
    <submittedName>
        <fullName evidence="1">Uncharacterized protein</fullName>
    </submittedName>
</protein>
<sequence length="141" mass="16842">MGVSEKKRSYRDLKPLEEKFTSSLGAMIAEHKLTEAALMYWLEKEKTREGMTESELQIHKKSFASVVPEFNRRLHLFFGELEESWETLKQEIVKCVQTAKQRKFVMEYVFERQNAVNSEKKKMRKLEKKLCRYAVKWGKEE</sequence>
<gene>
    <name evidence="1" type="ORF">SAMN05421737_10773</name>
</gene>
<dbReference type="STRING" id="1464122.SAMN05421737_10773"/>
<dbReference type="AlphaFoldDB" id="A0A1G6KLQ8"/>
<accession>A0A1G6KLQ8</accession>
<dbReference type="RefSeq" id="WP_090775897.1">
    <property type="nucleotide sequence ID" value="NZ_FMYM01000007.1"/>
</dbReference>
<evidence type="ECO:0000313" key="1">
    <source>
        <dbReference type="EMBL" id="SDC31894.1"/>
    </source>
</evidence>
<proteinExistence type="predicted"/>
<organism evidence="1 2">
    <name type="scientific">Shouchella lonarensis</name>
    <dbReference type="NCBI Taxonomy" id="1464122"/>
    <lineage>
        <taxon>Bacteria</taxon>
        <taxon>Bacillati</taxon>
        <taxon>Bacillota</taxon>
        <taxon>Bacilli</taxon>
        <taxon>Bacillales</taxon>
        <taxon>Bacillaceae</taxon>
        <taxon>Shouchella</taxon>
    </lineage>
</organism>
<evidence type="ECO:0000313" key="2">
    <source>
        <dbReference type="Proteomes" id="UP000242662"/>
    </source>
</evidence>
<reference evidence="2" key="1">
    <citation type="submission" date="2016-09" db="EMBL/GenBank/DDBJ databases">
        <authorList>
            <person name="Varghese N."/>
            <person name="Submissions S."/>
        </authorList>
    </citation>
    <scope>NUCLEOTIDE SEQUENCE [LARGE SCALE GENOMIC DNA]</scope>
    <source>
        <strain evidence="2">25nlg</strain>
    </source>
</reference>